<organism evidence="3 7">
    <name type="scientific">Medicago truncatula</name>
    <name type="common">Barrel medic</name>
    <name type="synonym">Medicago tribuloides</name>
    <dbReference type="NCBI Taxonomy" id="3880"/>
    <lineage>
        <taxon>Eukaryota</taxon>
        <taxon>Viridiplantae</taxon>
        <taxon>Streptophyta</taxon>
        <taxon>Embryophyta</taxon>
        <taxon>Tracheophyta</taxon>
        <taxon>Spermatophyta</taxon>
        <taxon>Magnoliopsida</taxon>
        <taxon>eudicotyledons</taxon>
        <taxon>Gunneridae</taxon>
        <taxon>Pentapetalae</taxon>
        <taxon>rosids</taxon>
        <taxon>fabids</taxon>
        <taxon>Fabales</taxon>
        <taxon>Fabaceae</taxon>
        <taxon>Papilionoideae</taxon>
        <taxon>50 kb inversion clade</taxon>
        <taxon>NPAAA clade</taxon>
        <taxon>Hologalegina</taxon>
        <taxon>IRL clade</taxon>
        <taxon>Trifolieae</taxon>
        <taxon>Medicago</taxon>
    </lineage>
</organism>
<dbReference type="AlphaFoldDB" id="G7IYS7"/>
<dbReference type="Gramene" id="rna13625">
    <property type="protein sequence ID" value="RHN65743.1"/>
    <property type="gene ID" value="gene13625"/>
</dbReference>
<proteinExistence type="evidence at transcript level"/>
<gene>
    <name evidence="3" type="ordered locus">MTR_3g016080</name>
    <name evidence="5" type="ORF">MtrunA17_Chr3g0083271</name>
</gene>
<reference evidence="3 7" key="3">
    <citation type="journal article" date="2014" name="BMC Genomics">
        <title>An improved genome release (version Mt4.0) for the model legume Medicago truncatula.</title>
        <authorList>
            <person name="Tang H."/>
            <person name="Krishnakumar V."/>
            <person name="Bidwell S."/>
            <person name="Rosen B."/>
            <person name="Chan A."/>
            <person name="Zhou S."/>
            <person name="Gentzbittel L."/>
            <person name="Childs K.L."/>
            <person name="Yandell M."/>
            <person name="Gundlach H."/>
            <person name="Mayer K.F."/>
            <person name="Schwartz D.C."/>
            <person name="Town C.D."/>
        </authorList>
    </citation>
    <scope>GENOME REANNOTATION</scope>
    <source>
        <strain evidence="6 7">cv. Jemalong A17</strain>
    </source>
</reference>
<dbReference type="PaxDb" id="3880-AES68846"/>
<dbReference type="HOGENOM" id="CLU_2708515_0_0_1"/>
<feature type="signal peptide" evidence="2">
    <location>
        <begin position="1"/>
        <end position="24"/>
    </location>
</feature>
<sequence>MTSFSSYLLVFFLASLILIPQGFASQPHHHPNHPLSTQGFGDHSHPIHPTNLPKPHPHHPPKEDNNHF</sequence>
<keyword evidence="7" id="KW-1185">Reference proteome</keyword>
<name>G7IYS7_MEDTR</name>
<reference evidence="4" key="2">
    <citation type="submission" date="2012-05" db="EMBL/GenBank/DDBJ databases">
        <authorList>
            <person name="Krishnakumar V."/>
            <person name="Cheung F."/>
            <person name="Xiao Y."/>
            <person name="Chan A."/>
            <person name="Moskal W.A."/>
            <person name="Town C.D."/>
        </authorList>
    </citation>
    <scope>NUCLEOTIDE SEQUENCE</scope>
</reference>
<reference evidence="6" key="4">
    <citation type="submission" date="2015-04" db="UniProtKB">
        <authorList>
            <consortium name="EnsemblPlants"/>
        </authorList>
    </citation>
    <scope>IDENTIFICATION</scope>
    <source>
        <strain evidence="6">cv. Jemalong A17</strain>
    </source>
</reference>
<keyword evidence="3" id="KW-0812">Transmembrane</keyword>
<dbReference type="Proteomes" id="UP000002051">
    <property type="component" value="Chromosome 3"/>
</dbReference>
<feature type="chain" id="PRO_5014572552" evidence="2">
    <location>
        <begin position="25"/>
        <end position="68"/>
    </location>
</feature>
<dbReference type="Proteomes" id="UP000265566">
    <property type="component" value="Chromosome 3"/>
</dbReference>
<protein>
    <submittedName>
        <fullName evidence="3">Transmembrane protein, putative</fullName>
    </submittedName>
</protein>
<accession>G7IYS7</accession>
<dbReference type="EMBL" id="CM001219">
    <property type="protein sequence ID" value="AES68846.1"/>
    <property type="molecule type" value="Genomic_DNA"/>
</dbReference>
<evidence type="ECO:0000256" key="1">
    <source>
        <dbReference type="SAM" id="MobiDB-lite"/>
    </source>
</evidence>
<evidence type="ECO:0000256" key="2">
    <source>
        <dbReference type="SAM" id="SignalP"/>
    </source>
</evidence>
<evidence type="ECO:0000313" key="7">
    <source>
        <dbReference type="Proteomes" id="UP000002051"/>
    </source>
</evidence>
<evidence type="ECO:0000313" key="4">
    <source>
        <dbReference type="EMBL" id="AFK39084.1"/>
    </source>
</evidence>
<keyword evidence="2" id="KW-0732">Signal</keyword>
<reference evidence="3 7" key="1">
    <citation type="journal article" date="2011" name="Nature">
        <title>The Medicago genome provides insight into the evolution of rhizobial symbioses.</title>
        <authorList>
            <person name="Young N.D."/>
            <person name="Debelle F."/>
            <person name="Oldroyd G.E."/>
            <person name="Geurts R."/>
            <person name="Cannon S.B."/>
            <person name="Udvardi M.K."/>
            <person name="Benedito V.A."/>
            <person name="Mayer K.F."/>
            <person name="Gouzy J."/>
            <person name="Schoof H."/>
            <person name="Van de Peer Y."/>
            <person name="Proost S."/>
            <person name="Cook D.R."/>
            <person name="Meyers B.C."/>
            <person name="Spannagl M."/>
            <person name="Cheung F."/>
            <person name="De Mita S."/>
            <person name="Krishnakumar V."/>
            <person name="Gundlach H."/>
            <person name="Zhou S."/>
            <person name="Mudge J."/>
            <person name="Bharti A.K."/>
            <person name="Murray J.D."/>
            <person name="Naoumkina M.A."/>
            <person name="Rosen B."/>
            <person name="Silverstein K.A."/>
            <person name="Tang H."/>
            <person name="Rombauts S."/>
            <person name="Zhao P.X."/>
            <person name="Zhou P."/>
            <person name="Barbe V."/>
            <person name="Bardou P."/>
            <person name="Bechner M."/>
            <person name="Bellec A."/>
            <person name="Berger A."/>
            <person name="Berges H."/>
            <person name="Bidwell S."/>
            <person name="Bisseling T."/>
            <person name="Choisne N."/>
            <person name="Couloux A."/>
            <person name="Denny R."/>
            <person name="Deshpande S."/>
            <person name="Dai X."/>
            <person name="Doyle J.J."/>
            <person name="Dudez A.M."/>
            <person name="Farmer A.D."/>
            <person name="Fouteau S."/>
            <person name="Franken C."/>
            <person name="Gibelin C."/>
            <person name="Gish J."/>
            <person name="Goldstein S."/>
            <person name="Gonzalez A.J."/>
            <person name="Green P.J."/>
            <person name="Hallab A."/>
            <person name="Hartog M."/>
            <person name="Hua A."/>
            <person name="Humphray S.J."/>
            <person name="Jeong D.H."/>
            <person name="Jing Y."/>
            <person name="Jocker A."/>
            <person name="Kenton S.M."/>
            <person name="Kim D.J."/>
            <person name="Klee K."/>
            <person name="Lai H."/>
            <person name="Lang C."/>
            <person name="Lin S."/>
            <person name="Macmil S.L."/>
            <person name="Magdelenat G."/>
            <person name="Matthews L."/>
            <person name="McCorrison J."/>
            <person name="Monaghan E.L."/>
            <person name="Mun J.H."/>
            <person name="Najar F.Z."/>
            <person name="Nicholson C."/>
            <person name="Noirot C."/>
            <person name="O'Bleness M."/>
            <person name="Paule C.R."/>
            <person name="Poulain J."/>
            <person name="Prion F."/>
            <person name="Qin B."/>
            <person name="Qu C."/>
            <person name="Retzel E.F."/>
            <person name="Riddle C."/>
            <person name="Sallet E."/>
            <person name="Samain S."/>
            <person name="Samson N."/>
            <person name="Sanders I."/>
            <person name="Saurat O."/>
            <person name="Scarpelli C."/>
            <person name="Schiex T."/>
            <person name="Segurens B."/>
            <person name="Severin A.J."/>
            <person name="Sherrier D.J."/>
            <person name="Shi R."/>
            <person name="Sims S."/>
            <person name="Singer S.R."/>
            <person name="Sinharoy S."/>
            <person name="Sterck L."/>
            <person name="Viollet A."/>
            <person name="Wang B.B."/>
            <person name="Wang K."/>
            <person name="Wang M."/>
            <person name="Wang X."/>
            <person name="Warfsmann J."/>
            <person name="Weissenbach J."/>
            <person name="White D.D."/>
            <person name="White J.D."/>
            <person name="Wiley G.B."/>
            <person name="Wincker P."/>
            <person name="Xing Y."/>
            <person name="Yang L."/>
            <person name="Yao Z."/>
            <person name="Ying F."/>
            <person name="Zhai J."/>
            <person name="Zhou L."/>
            <person name="Zuber A."/>
            <person name="Denarie J."/>
            <person name="Dixon R.A."/>
            <person name="May G.D."/>
            <person name="Schwartz D.C."/>
            <person name="Rogers J."/>
            <person name="Quetier F."/>
            <person name="Town C.D."/>
            <person name="Roe B.A."/>
        </authorList>
    </citation>
    <scope>NUCLEOTIDE SEQUENCE [LARGE SCALE GENOMIC DNA]</scope>
    <source>
        <strain evidence="3">A17</strain>
        <strain evidence="6 7">cv. Jemalong A17</strain>
    </source>
</reference>
<dbReference type="EnsemblPlants" id="AES68846">
    <property type="protein sequence ID" value="AES68846"/>
    <property type="gene ID" value="MTR_3g016080"/>
</dbReference>
<dbReference type="EMBL" id="BT139289">
    <property type="protein sequence ID" value="AFK39084.1"/>
    <property type="molecule type" value="mRNA"/>
</dbReference>
<feature type="region of interest" description="Disordered" evidence="1">
    <location>
        <begin position="23"/>
        <end position="68"/>
    </location>
</feature>
<evidence type="ECO:0000313" key="6">
    <source>
        <dbReference type="EnsemblPlants" id="AES68846"/>
    </source>
</evidence>
<keyword evidence="3" id="KW-0472">Membrane</keyword>
<dbReference type="EMBL" id="PSQE01000003">
    <property type="protein sequence ID" value="RHN65743.1"/>
    <property type="molecule type" value="Genomic_DNA"/>
</dbReference>
<reference evidence="5" key="5">
    <citation type="journal article" date="2018" name="Nat. Plants">
        <title>Whole-genome landscape of Medicago truncatula symbiotic genes.</title>
        <authorList>
            <person name="Pecrix Y."/>
            <person name="Gamas P."/>
            <person name="Carrere S."/>
        </authorList>
    </citation>
    <scope>NUCLEOTIDE SEQUENCE</scope>
    <source>
        <tissue evidence="5">Leaves</tissue>
    </source>
</reference>
<evidence type="ECO:0000313" key="5">
    <source>
        <dbReference type="EMBL" id="RHN65743.1"/>
    </source>
</evidence>
<evidence type="ECO:0000313" key="3">
    <source>
        <dbReference type="EMBL" id="AES68846.1"/>
    </source>
</evidence>